<dbReference type="AlphaFoldDB" id="A0A0B1Z611"/>
<evidence type="ECO:0000313" key="9">
    <source>
        <dbReference type="Proteomes" id="UP000030949"/>
    </source>
</evidence>
<keyword evidence="5 6" id="KW-0472">Membrane</keyword>
<comment type="subcellular location">
    <subcellularLocation>
        <location evidence="1">Cell membrane</location>
        <topology evidence="1">Multi-pass membrane protein</topology>
    </subcellularLocation>
</comment>
<evidence type="ECO:0000256" key="4">
    <source>
        <dbReference type="ARBA" id="ARBA00022989"/>
    </source>
</evidence>
<name>A0A0B1Z611_9PSED</name>
<keyword evidence="3 6" id="KW-0812">Transmembrane</keyword>
<proteinExistence type="predicted"/>
<feature type="chain" id="PRO_5002065351" evidence="7">
    <location>
        <begin position="26"/>
        <end position="88"/>
    </location>
</feature>
<dbReference type="EMBL" id="JQGJ01000005">
    <property type="protein sequence ID" value="KHK64798.1"/>
    <property type="molecule type" value="Genomic_DNA"/>
</dbReference>
<feature type="transmembrane region" description="Helical" evidence="6">
    <location>
        <begin position="35"/>
        <end position="53"/>
    </location>
</feature>
<organism evidence="8 9">
    <name type="scientific">Pseudomonas frederiksbergensis</name>
    <dbReference type="NCBI Taxonomy" id="104087"/>
    <lineage>
        <taxon>Bacteria</taxon>
        <taxon>Pseudomonadati</taxon>
        <taxon>Pseudomonadota</taxon>
        <taxon>Gammaproteobacteria</taxon>
        <taxon>Pseudomonadales</taxon>
        <taxon>Pseudomonadaceae</taxon>
        <taxon>Pseudomonas</taxon>
    </lineage>
</organism>
<evidence type="ECO:0000256" key="1">
    <source>
        <dbReference type="ARBA" id="ARBA00004651"/>
    </source>
</evidence>
<comment type="caution">
    <text evidence="8">The sequence shown here is derived from an EMBL/GenBank/DDBJ whole genome shotgun (WGS) entry which is preliminary data.</text>
</comment>
<feature type="signal peptide" evidence="7">
    <location>
        <begin position="1"/>
        <end position="25"/>
    </location>
</feature>
<evidence type="ECO:0000313" key="8">
    <source>
        <dbReference type="EMBL" id="KHK64798.1"/>
    </source>
</evidence>
<gene>
    <name evidence="8" type="ORF">JZ00_10820</name>
</gene>
<evidence type="ECO:0000256" key="5">
    <source>
        <dbReference type="ARBA" id="ARBA00023136"/>
    </source>
</evidence>
<keyword evidence="4 6" id="KW-1133">Transmembrane helix</keyword>
<reference evidence="9" key="1">
    <citation type="submission" date="2015-03" db="EMBL/GenBank/DDBJ databases">
        <title>Pseudomonas frederiksbergensis hydrocarbon degrader.</title>
        <authorList>
            <person name="Brown L.M."/>
            <person name="Ruiz O.N."/>
            <person name="Mueller S."/>
            <person name="Gunasekera T.S."/>
        </authorList>
    </citation>
    <scope>NUCLEOTIDE SEQUENCE [LARGE SCALE GENOMIC DNA]</scope>
    <source>
        <strain evidence="9">SI8</strain>
    </source>
</reference>
<dbReference type="InterPro" id="IPR005171">
    <property type="entry name" value="Cyt_c_oxidase_su4_prok"/>
</dbReference>
<evidence type="ECO:0000256" key="6">
    <source>
        <dbReference type="SAM" id="Phobius"/>
    </source>
</evidence>
<feature type="transmembrane region" description="Helical" evidence="6">
    <location>
        <begin position="65"/>
        <end position="84"/>
    </location>
</feature>
<evidence type="ECO:0000256" key="7">
    <source>
        <dbReference type="SAM" id="SignalP"/>
    </source>
</evidence>
<dbReference type="Pfam" id="PF03626">
    <property type="entry name" value="COX4_pro"/>
    <property type="match status" value="1"/>
</dbReference>
<keyword evidence="2" id="KW-1003">Cell membrane</keyword>
<keyword evidence="7" id="KW-0732">Signal</keyword>
<accession>A0A0B1Z611</accession>
<dbReference type="RefSeq" id="WP_046508751.1">
    <property type="nucleotide sequence ID" value="NZ_JQGJ02000001.1"/>
</dbReference>
<dbReference type="Proteomes" id="UP000030949">
    <property type="component" value="Unassembled WGS sequence"/>
</dbReference>
<sequence length="88" mass="9453">MSTSRILIVCWTMLAVLSTATVALAQVAANGLVAIAILAVAVTKAWLIADGFMELRHAPRLWRRLVLSWAVVLAVGVSLGFESLRKPP</sequence>
<protein>
    <submittedName>
        <fullName evidence="8">Membrane protein</fullName>
    </submittedName>
</protein>
<dbReference type="OrthoDB" id="9181004at2"/>
<dbReference type="GO" id="GO:0005886">
    <property type="term" value="C:plasma membrane"/>
    <property type="evidence" value="ECO:0007669"/>
    <property type="project" value="UniProtKB-SubCell"/>
</dbReference>
<evidence type="ECO:0000256" key="3">
    <source>
        <dbReference type="ARBA" id="ARBA00022692"/>
    </source>
</evidence>
<evidence type="ECO:0000256" key="2">
    <source>
        <dbReference type="ARBA" id="ARBA00022475"/>
    </source>
</evidence>